<reference evidence="2" key="1">
    <citation type="submission" date="2021-03" db="EMBL/GenBank/DDBJ databases">
        <title>Draft genome sequence of rust myrtle Austropuccinia psidii MF-1, a brazilian biotype.</title>
        <authorList>
            <person name="Quecine M.C."/>
            <person name="Pachon D.M.R."/>
            <person name="Bonatelli M.L."/>
            <person name="Correr F.H."/>
            <person name="Franceschini L.M."/>
            <person name="Leite T.F."/>
            <person name="Margarido G.R.A."/>
            <person name="Almeida C.A."/>
            <person name="Ferrarezi J.A."/>
            <person name="Labate C.A."/>
        </authorList>
    </citation>
    <scope>NUCLEOTIDE SEQUENCE</scope>
    <source>
        <strain evidence="2">MF-1</strain>
    </source>
</reference>
<proteinExistence type="predicted"/>
<organism evidence="2 3">
    <name type="scientific">Austropuccinia psidii MF-1</name>
    <dbReference type="NCBI Taxonomy" id="1389203"/>
    <lineage>
        <taxon>Eukaryota</taxon>
        <taxon>Fungi</taxon>
        <taxon>Dikarya</taxon>
        <taxon>Basidiomycota</taxon>
        <taxon>Pucciniomycotina</taxon>
        <taxon>Pucciniomycetes</taxon>
        <taxon>Pucciniales</taxon>
        <taxon>Sphaerophragmiaceae</taxon>
        <taxon>Austropuccinia</taxon>
    </lineage>
</organism>
<feature type="region of interest" description="Disordered" evidence="1">
    <location>
        <begin position="100"/>
        <end position="124"/>
    </location>
</feature>
<keyword evidence="3" id="KW-1185">Reference proteome</keyword>
<evidence type="ECO:0000313" key="2">
    <source>
        <dbReference type="EMBL" id="MBW0572325.1"/>
    </source>
</evidence>
<dbReference type="AlphaFoldDB" id="A0A9Q3JZN2"/>
<accession>A0A9Q3JZN2</accession>
<feature type="region of interest" description="Disordered" evidence="1">
    <location>
        <begin position="1"/>
        <end position="28"/>
    </location>
</feature>
<comment type="caution">
    <text evidence="2">The sequence shown here is derived from an EMBL/GenBank/DDBJ whole genome shotgun (WGS) entry which is preliminary data.</text>
</comment>
<dbReference type="Proteomes" id="UP000765509">
    <property type="component" value="Unassembled WGS sequence"/>
</dbReference>
<gene>
    <name evidence="2" type="ORF">O181_112040</name>
</gene>
<sequence length="161" mass="17653">MRGSQQWTNTSSSWANTGGPTQPQGNPIAVAPEVPILVTRKDGILGKVMRNLMVQYEIDTDSEGSDEIDGEALETITPIKKRRVQSTSLFPVQASTTIYEMTGSPQTPQPPIRSPTRPSTLASTSTNIQAPMARASRYPMSPEPESIFDNCQRWNITGNFL</sequence>
<feature type="compositionally biased region" description="Polar residues" evidence="1">
    <location>
        <begin position="1"/>
        <end position="25"/>
    </location>
</feature>
<protein>
    <submittedName>
        <fullName evidence="2">Uncharacterized protein</fullName>
    </submittedName>
</protein>
<evidence type="ECO:0000256" key="1">
    <source>
        <dbReference type="SAM" id="MobiDB-lite"/>
    </source>
</evidence>
<name>A0A9Q3JZN2_9BASI</name>
<dbReference type="EMBL" id="AVOT02089902">
    <property type="protein sequence ID" value="MBW0572325.1"/>
    <property type="molecule type" value="Genomic_DNA"/>
</dbReference>
<evidence type="ECO:0000313" key="3">
    <source>
        <dbReference type="Proteomes" id="UP000765509"/>
    </source>
</evidence>